<dbReference type="RefSeq" id="XP_056687385.1">
    <property type="nucleotide sequence ID" value="XM_056831407.1"/>
</dbReference>
<gene>
    <name evidence="6" type="primary">LOC110781043</name>
</gene>
<proteinExistence type="inferred from homology"/>
<dbReference type="PROSITE" id="PS00375">
    <property type="entry name" value="UDPGT"/>
    <property type="match status" value="1"/>
</dbReference>
<evidence type="ECO:0000256" key="1">
    <source>
        <dbReference type="ARBA" id="ARBA00009995"/>
    </source>
</evidence>
<evidence type="ECO:0000256" key="4">
    <source>
        <dbReference type="RuleBase" id="RU362057"/>
    </source>
</evidence>
<accession>A0ABM3QVJ1</accession>
<dbReference type="PANTHER" id="PTHR11926">
    <property type="entry name" value="GLUCOSYL/GLUCURONOSYL TRANSFERASES"/>
    <property type="match status" value="1"/>
</dbReference>
<evidence type="ECO:0000313" key="5">
    <source>
        <dbReference type="Proteomes" id="UP000813463"/>
    </source>
</evidence>
<sequence>MEVQKRHFVLLTYPVQGHINPALQFAKRLLQSGADVTFTTTISGHQYLKKAIVPKGITFTTFSDGYDDGFKEIDGDFMIYLKQFRQRGVETLAELFEKSVAEGKRVTCLVYTLFLPWAAEVARACHVPSALLWIQPAIVFDIYYYYSNGYREVINDCEKDPSWSLELPNMPFKLKARELPSFLIPSNNFLNTFALVFHEHVQQLEKEEKPIILVNTFEALEVHALNSIERLNLIPVGPLLPSPALGGKDPSDKSLGGDLFHQYEGADYMEWLNSQEKNSSVIYVSFGSISVLPKPQMEELAKALIQTHRPFLWVIREKASHEVENHNDELSSMEELKQQGLVVPWCSQVEVLSHPSVGCFMTHCGWNSTLESITTGVPMVAFPQWADQMMNGKMVEDVWKTGVRVKVSEEEGGLVKSEEIKRCLEEVMESEEMRDNAKKWREFAVEAANEGGSSDINLKAFIHGNQ</sequence>
<evidence type="ECO:0000256" key="2">
    <source>
        <dbReference type="ARBA" id="ARBA00022679"/>
    </source>
</evidence>
<reference evidence="6" key="2">
    <citation type="submission" date="2025-08" db="UniProtKB">
        <authorList>
            <consortium name="RefSeq"/>
        </authorList>
    </citation>
    <scope>IDENTIFICATION</scope>
    <source>
        <tissue evidence="6">Leaf</tissue>
    </source>
</reference>
<dbReference type="InterPro" id="IPR002213">
    <property type="entry name" value="UDP_glucos_trans"/>
</dbReference>
<name>A0ABM3QVJ1_SPIOL</name>
<comment type="similarity">
    <text evidence="1 3">Belongs to the UDP-glycosyltransferase family.</text>
</comment>
<organism evidence="5 6">
    <name type="scientific">Spinacia oleracea</name>
    <name type="common">Spinach</name>
    <dbReference type="NCBI Taxonomy" id="3562"/>
    <lineage>
        <taxon>Eukaryota</taxon>
        <taxon>Viridiplantae</taxon>
        <taxon>Streptophyta</taxon>
        <taxon>Embryophyta</taxon>
        <taxon>Tracheophyta</taxon>
        <taxon>Spermatophyta</taxon>
        <taxon>Magnoliopsida</taxon>
        <taxon>eudicotyledons</taxon>
        <taxon>Gunneridae</taxon>
        <taxon>Pentapetalae</taxon>
        <taxon>Caryophyllales</taxon>
        <taxon>Chenopodiaceae</taxon>
        <taxon>Chenopodioideae</taxon>
        <taxon>Anserineae</taxon>
        <taxon>Spinacia</taxon>
    </lineage>
</organism>
<dbReference type="EC" id="2.4.1.-" evidence="4"/>
<keyword evidence="2 3" id="KW-0808">Transferase</keyword>
<dbReference type="Pfam" id="PF00201">
    <property type="entry name" value="UDPGT"/>
    <property type="match status" value="1"/>
</dbReference>
<keyword evidence="5" id="KW-1185">Reference proteome</keyword>
<protein>
    <recommendedName>
        <fullName evidence="4">Glycosyltransferase</fullName>
        <ecNumber evidence="4">2.4.1.-</ecNumber>
    </recommendedName>
</protein>
<evidence type="ECO:0000313" key="6">
    <source>
        <dbReference type="RefSeq" id="XP_056687385.1"/>
    </source>
</evidence>
<dbReference type="CDD" id="cd03784">
    <property type="entry name" value="GT1_Gtf-like"/>
    <property type="match status" value="1"/>
</dbReference>
<keyword evidence="3" id="KW-0328">Glycosyltransferase</keyword>
<dbReference type="PANTHER" id="PTHR11926:SF870">
    <property type="entry name" value="UDP-GLYCOSYLTRANSFERASE 75B1"/>
    <property type="match status" value="1"/>
</dbReference>
<reference evidence="5" key="1">
    <citation type="journal article" date="2021" name="Nat. Commun.">
        <title>Genomic analyses provide insights into spinach domestication and the genetic basis of agronomic traits.</title>
        <authorList>
            <person name="Cai X."/>
            <person name="Sun X."/>
            <person name="Xu C."/>
            <person name="Sun H."/>
            <person name="Wang X."/>
            <person name="Ge C."/>
            <person name="Zhang Z."/>
            <person name="Wang Q."/>
            <person name="Fei Z."/>
            <person name="Jiao C."/>
            <person name="Wang Q."/>
        </authorList>
    </citation>
    <scope>NUCLEOTIDE SEQUENCE [LARGE SCALE GENOMIC DNA]</scope>
    <source>
        <strain evidence="5">cv. Varoflay</strain>
    </source>
</reference>
<dbReference type="Gene3D" id="3.40.50.2000">
    <property type="entry name" value="Glycogen Phosphorylase B"/>
    <property type="match status" value="2"/>
</dbReference>
<dbReference type="InterPro" id="IPR035595">
    <property type="entry name" value="UDP_glycos_trans_CS"/>
</dbReference>
<dbReference type="Proteomes" id="UP000813463">
    <property type="component" value="Chromosome 1"/>
</dbReference>
<dbReference type="GeneID" id="110781043"/>
<evidence type="ECO:0000256" key="3">
    <source>
        <dbReference type="RuleBase" id="RU003718"/>
    </source>
</evidence>
<dbReference type="SUPFAM" id="SSF53756">
    <property type="entry name" value="UDP-Glycosyltransferase/glycogen phosphorylase"/>
    <property type="match status" value="1"/>
</dbReference>